<proteinExistence type="predicted"/>
<sequence>MEATDRRSARGSGSRSRSRRGKERDSGVYSGVAHIASRICSRVRGRVRDGATRAPPSEGAGRGRVCAQRRRSLFRASRSRRRSGRCRRYHLHLHFLQRQQRQRQLHHQRQLRHHHHLVRIHQLVLVREFVIVSGRGRGRLNIRASPPNCRPALVLERSGTSSLSASGVSGLGTRGRVAMLGNFHLPALLLPRRHCEFSARVRVGVVRRRQACAHLPLCVPRNTRTRKRVCASPYGGYSRDGILPSPPSSSASSSVFDLGEHGDGSFR</sequence>
<accession>A0AAD7IPC8</accession>
<feature type="region of interest" description="Disordered" evidence="1">
    <location>
        <begin position="241"/>
        <end position="267"/>
    </location>
</feature>
<feature type="region of interest" description="Disordered" evidence="1">
    <location>
        <begin position="46"/>
        <end position="66"/>
    </location>
</feature>
<organism evidence="2 3">
    <name type="scientific">Mycena metata</name>
    <dbReference type="NCBI Taxonomy" id="1033252"/>
    <lineage>
        <taxon>Eukaryota</taxon>
        <taxon>Fungi</taxon>
        <taxon>Dikarya</taxon>
        <taxon>Basidiomycota</taxon>
        <taxon>Agaricomycotina</taxon>
        <taxon>Agaricomycetes</taxon>
        <taxon>Agaricomycetidae</taxon>
        <taxon>Agaricales</taxon>
        <taxon>Marasmiineae</taxon>
        <taxon>Mycenaceae</taxon>
        <taxon>Mycena</taxon>
    </lineage>
</organism>
<protein>
    <submittedName>
        <fullName evidence="2">Uncharacterized protein</fullName>
    </submittedName>
</protein>
<comment type="caution">
    <text evidence="2">The sequence shown here is derived from an EMBL/GenBank/DDBJ whole genome shotgun (WGS) entry which is preliminary data.</text>
</comment>
<feature type="compositionally biased region" description="Basic and acidic residues" evidence="1">
    <location>
        <begin position="258"/>
        <end position="267"/>
    </location>
</feature>
<reference evidence="2" key="1">
    <citation type="submission" date="2023-03" db="EMBL/GenBank/DDBJ databases">
        <title>Massive genome expansion in bonnet fungi (Mycena s.s.) driven by repeated elements and novel gene families across ecological guilds.</title>
        <authorList>
            <consortium name="Lawrence Berkeley National Laboratory"/>
            <person name="Harder C.B."/>
            <person name="Miyauchi S."/>
            <person name="Viragh M."/>
            <person name="Kuo A."/>
            <person name="Thoen E."/>
            <person name="Andreopoulos B."/>
            <person name="Lu D."/>
            <person name="Skrede I."/>
            <person name="Drula E."/>
            <person name="Henrissat B."/>
            <person name="Morin E."/>
            <person name="Kohler A."/>
            <person name="Barry K."/>
            <person name="LaButti K."/>
            <person name="Morin E."/>
            <person name="Salamov A."/>
            <person name="Lipzen A."/>
            <person name="Mereny Z."/>
            <person name="Hegedus B."/>
            <person name="Baldrian P."/>
            <person name="Stursova M."/>
            <person name="Weitz H."/>
            <person name="Taylor A."/>
            <person name="Grigoriev I.V."/>
            <person name="Nagy L.G."/>
            <person name="Martin F."/>
            <person name="Kauserud H."/>
        </authorList>
    </citation>
    <scope>NUCLEOTIDE SEQUENCE</scope>
    <source>
        <strain evidence="2">CBHHK182m</strain>
    </source>
</reference>
<dbReference type="EMBL" id="JARKIB010000081">
    <property type="protein sequence ID" value="KAJ7746057.1"/>
    <property type="molecule type" value="Genomic_DNA"/>
</dbReference>
<evidence type="ECO:0000313" key="3">
    <source>
        <dbReference type="Proteomes" id="UP001215598"/>
    </source>
</evidence>
<dbReference type="AlphaFoldDB" id="A0AAD7IPC8"/>
<evidence type="ECO:0000256" key="1">
    <source>
        <dbReference type="SAM" id="MobiDB-lite"/>
    </source>
</evidence>
<dbReference type="Proteomes" id="UP001215598">
    <property type="component" value="Unassembled WGS sequence"/>
</dbReference>
<feature type="region of interest" description="Disordered" evidence="1">
    <location>
        <begin position="1"/>
        <end position="30"/>
    </location>
</feature>
<keyword evidence="3" id="KW-1185">Reference proteome</keyword>
<evidence type="ECO:0000313" key="2">
    <source>
        <dbReference type="EMBL" id="KAJ7746057.1"/>
    </source>
</evidence>
<gene>
    <name evidence="2" type="ORF">B0H16DRAFT_1557646</name>
</gene>
<name>A0AAD7IPC8_9AGAR</name>